<protein>
    <submittedName>
        <fullName evidence="2">Uncharacterized protein</fullName>
    </submittedName>
</protein>
<evidence type="ECO:0000256" key="1">
    <source>
        <dbReference type="SAM" id="MobiDB-lite"/>
    </source>
</evidence>
<proteinExistence type="predicted"/>
<accession>A0A1D6LP36</accession>
<name>A0A1D6LP36_MAIZE</name>
<gene>
    <name evidence="2" type="ORF">ZEAMMB73_Zm00001d036530</name>
</gene>
<feature type="region of interest" description="Disordered" evidence="1">
    <location>
        <begin position="79"/>
        <end position="119"/>
    </location>
</feature>
<organism evidence="2">
    <name type="scientific">Zea mays</name>
    <name type="common">Maize</name>
    <dbReference type="NCBI Taxonomy" id="4577"/>
    <lineage>
        <taxon>Eukaryota</taxon>
        <taxon>Viridiplantae</taxon>
        <taxon>Streptophyta</taxon>
        <taxon>Embryophyta</taxon>
        <taxon>Tracheophyta</taxon>
        <taxon>Spermatophyta</taxon>
        <taxon>Magnoliopsida</taxon>
        <taxon>Liliopsida</taxon>
        <taxon>Poales</taxon>
        <taxon>Poaceae</taxon>
        <taxon>PACMAD clade</taxon>
        <taxon>Panicoideae</taxon>
        <taxon>Andropogonodae</taxon>
        <taxon>Andropogoneae</taxon>
        <taxon>Tripsacinae</taxon>
        <taxon>Zea</taxon>
    </lineage>
</organism>
<dbReference type="EMBL" id="CM000782">
    <property type="protein sequence ID" value="AQK81267.1"/>
    <property type="molecule type" value="Genomic_DNA"/>
</dbReference>
<evidence type="ECO:0000313" key="2">
    <source>
        <dbReference type="EMBL" id="AQK81267.1"/>
    </source>
</evidence>
<feature type="region of interest" description="Disordered" evidence="1">
    <location>
        <begin position="1"/>
        <end position="41"/>
    </location>
</feature>
<feature type="compositionally biased region" description="Basic residues" evidence="1">
    <location>
        <begin position="32"/>
        <end position="41"/>
    </location>
</feature>
<dbReference type="AlphaFoldDB" id="A0A1D6LP36"/>
<sequence>MASTGTRMVQAGGSGHRRGTRSSLCSSEKMRDRGRRRWRARGRNRLVRARGWIRSLSPRDMPVRSSLVGSCFMKWMQLERRTSGPTSRGGSPWATGPARPRCRSSRTTPSPPTPLSDNSSPPGSPAWFLHFVFLSVNHVFPYYCRWV</sequence>
<reference evidence="2" key="1">
    <citation type="submission" date="2015-12" db="EMBL/GenBank/DDBJ databases">
        <title>Update maize B73 reference genome by single molecule sequencing technologies.</title>
        <authorList>
            <consortium name="Maize Genome Sequencing Project"/>
            <person name="Ware D."/>
        </authorList>
    </citation>
    <scope>NUCLEOTIDE SEQUENCE</scope>
    <source>
        <tissue evidence="2">Seedling</tissue>
    </source>
</reference>